<dbReference type="SMART" id="SM00558">
    <property type="entry name" value="JmjC"/>
    <property type="match status" value="1"/>
</dbReference>
<dbReference type="Proteomes" id="UP000192923">
    <property type="component" value="Unassembled WGS sequence"/>
</dbReference>
<accession>A0A1Y6DBT9</accession>
<feature type="domain" description="JmjC" evidence="1">
    <location>
        <begin position="117"/>
        <end position="284"/>
    </location>
</feature>
<dbReference type="AlphaFoldDB" id="A0A1Y6DBT9"/>
<dbReference type="Pfam" id="PF13621">
    <property type="entry name" value="Cupin_8"/>
    <property type="match status" value="1"/>
</dbReference>
<sequence>MIVAGNLSAAPTLTAPDRRHFADVERRERLSPEAFFAEYVAEGRPVLVPGALRECRALSRWNLPYLRDSAGQRRVRLKRGLTEGGFGGMTMESTSLADYIDHLQSHEAALRRGAVPPPQQRPAYLHDMPLLSLLPEAADDLAGFPADYFPPWYRNHWCEFAQFFLGPSHSLTPLHFDCLLTHNLFFQVAGRKRFILLPREQWAWCYRRDWRWCEVDPEAPDELRHPLYRQARPLACVVEPGDLLYMPPGMLHHVRGLECSISFNVDWHTPDSALKGVLAGFQGMPRKNVYYNAVIALGLWTGIPAPKLLPWYRSYLNYVS</sequence>
<dbReference type="PROSITE" id="PS51184">
    <property type="entry name" value="JMJC"/>
    <property type="match status" value="1"/>
</dbReference>
<dbReference type="PANTHER" id="PTHR12461">
    <property type="entry name" value="HYPOXIA-INDUCIBLE FACTOR 1 ALPHA INHIBITOR-RELATED"/>
    <property type="match status" value="1"/>
</dbReference>
<organism evidence="2 3">
    <name type="scientific">Methylomagnum ishizawai</name>
    <dbReference type="NCBI Taxonomy" id="1760988"/>
    <lineage>
        <taxon>Bacteria</taxon>
        <taxon>Pseudomonadati</taxon>
        <taxon>Pseudomonadota</taxon>
        <taxon>Gammaproteobacteria</taxon>
        <taxon>Methylococcales</taxon>
        <taxon>Methylococcaceae</taxon>
        <taxon>Methylomagnum</taxon>
    </lineage>
</organism>
<reference evidence="2 3" key="1">
    <citation type="submission" date="2016-12" db="EMBL/GenBank/DDBJ databases">
        <authorList>
            <person name="Song W.-J."/>
            <person name="Kurnit D.M."/>
        </authorList>
    </citation>
    <scope>NUCLEOTIDE SEQUENCE [LARGE SCALE GENOMIC DNA]</scope>
    <source>
        <strain evidence="2 3">175</strain>
    </source>
</reference>
<proteinExistence type="predicted"/>
<gene>
    <name evidence="2" type="ORF">SAMN02949497_0134</name>
</gene>
<dbReference type="OrthoDB" id="479699at2"/>
<dbReference type="RefSeq" id="WP_085216591.1">
    <property type="nucleotide sequence ID" value="NZ_FXAM01000003.1"/>
</dbReference>
<dbReference type="EMBL" id="FXAM01000003">
    <property type="protein sequence ID" value="SMF97564.1"/>
    <property type="molecule type" value="Genomic_DNA"/>
</dbReference>
<evidence type="ECO:0000313" key="2">
    <source>
        <dbReference type="EMBL" id="SMF97564.1"/>
    </source>
</evidence>
<evidence type="ECO:0000259" key="1">
    <source>
        <dbReference type="PROSITE" id="PS51184"/>
    </source>
</evidence>
<evidence type="ECO:0000313" key="3">
    <source>
        <dbReference type="Proteomes" id="UP000192923"/>
    </source>
</evidence>
<dbReference type="InterPro" id="IPR041667">
    <property type="entry name" value="Cupin_8"/>
</dbReference>
<dbReference type="InterPro" id="IPR003347">
    <property type="entry name" value="JmjC_dom"/>
</dbReference>
<protein>
    <submittedName>
        <fullName evidence="2">Cupin-like domain-containing protein</fullName>
    </submittedName>
</protein>
<dbReference type="STRING" id="1760988.SAMN02949497_0134"/>
<name>A0A1Y6DBT9_9GAMM</name>
<dbReference type="SUPFAM" id="SSF51197">
    <property type="entry name" value="Clavaminate synthase-like"/>
    <property type="match status" value="1"/>
</dbReference>
<dbReference type="Gene3D" id="2.60.120.650">
    <property type="entry name" value="Cupin"/>
    <property type="match status" value="1"/>
</dbReference>
<dbReference type="PANTHER" id="PTHR12461:SF105">
    <property type="entry name" value="HYPOXIA-INDUCIBLE FACTOR 1-ALPHA INHIBITOR"/>
    <property type="match status" value="1"/>
</dbReference>
<keyword evidence="3" id="KW-1185">Reference proteome</keyword>